<gene>
    <name evidence="1" type="ORF">VNO77_04358</name>
</gene>
<dbReference type="AlphaFoldDB" id="A0AAN9N1H1"/>
<evidence type="ECO:0000313" key="2">
    <source>
        <dbReference type="Proteomes" id="UP001367508"/>
    </source>
</evidence>
<dbReference type="Proteomes" id="UP001367508">
    <property type="component" value="Unassembled WGS sequence"/>
</dbReference>
<name>A0AAN9N1H1_CANGL</name>
<accession>A0AAN9N1H1</accession>
<organism evidence="1 2">
    <name type="scientific">Canavalia gladiata</name>
    <name type="common">Sword bean</name>
    <name type="synonym">Dolichos gladiatus</name>
    <dbReference type="NCBI Taxonomy" id="3824"/>
    <lineage>
        <taxon>Eukaryota</taxon>
        <taxon>Viridiplantae</taxon>
        <taxon>Streptophyta</taxon>
        <taxon>Embryophyta</taxon>
        <taxon>Tracheophyta</taxon>
        <taxon>Spermatophyta</taxon>
        <taxon>Magnoliopsida</taxon>
        <taxon>eudicotyledons</taxon>
        <taxon>Gunneridae</taxon>
        <taxon>Pentapetalae</taxon>
        <taxon>rosids</taxon>
        <taxon>fabids</taxon>
        <taxon>Fabales</taxon>
        <taxon>Fabaceae</taxon>
        <taxon>Papilionoideae</taxon>
        <taxon>50 kb inversion clade</taxon>
        <taxon>NPAAA clade</taxon>
        <taxon>indigoferoid/millettioid clade</taxon>
        <taxon>Phaseoleae</taxon>
        <taxon>Canavalia</taxon>
    </lineage>
</organism>
<reference evidence="1 2" key="1">
    <citation type="submission" date="2024-01" db="EMBL/GenBank/DDBJ databases">
        <title>The genomes of 5 underutilized Papilionoideae crops provide insights into root nodulation and disease resistanc.</title>
        <authorList>
            <person name="Jiang F."/>
        </authorList>
    </citation>
    <scope>NUCLEOTIDE SEQUENCE [LARGE SCALE GENOMIC DNA]</scope>
    <source>
        <strain evidence="1">LVBAO_FW01</strain>
        <tissue evidence="1">Leaves</tissue>
    </source>
</reference>
<proteinExistence type="predicted"/>
<protein>
    <submittedName>
        <fullName evidence="1">Uncharacterized protein</fullName>
    </submittedName>
</protein>
<evidence type="ECO:0000313" key="1">
    <source>
        <dbReference type="EMBL" id="KAK7362248.1"/>
    </source>
</evidence>
<comment type="caution">
    <text evidence="1">The sequence shown here is derived from an EMBL/GenBank/DDBJ whole genome shotgun (WGS) entry which is preliminary data.</text>
</comment>
<keyword evidence="2" id="KW-1185">Reference proteome</keyword>
<sequence>MHNPKHGIVASFAPLEAQNMGSSTQCRSSSVVARLPCSVINLNAKFISGIILMRSWEEMVTVVMQMKVGSCLLGLRVRLILECHFPISLLLKLPEEKIFQEKDAFSKGLQGFSIGEIPSKVFTARVRERANNQGFPKGNFIRILRPLCYEEDTLGAPSTQFRRIECYMSEAWPVRSWKASKKTIDSWFDKVHSQNTLSLSNQRKQQTAP</sequence>
<dbReference type="EMBL" id="JAYMYQ010000001">
    <property type="protein sequence ID" value="KAK7362248.1"/>
    <property type="molecule type" value="Genomic_DNA"/>
</dbReference>